<evidence type="ECO:0000259" key="1">
    <source>
        <dbReference type="PROSITE" id="PS51186"/>
    </source>
</evidence>
<dbReference type="InterPro" id="IPR052523">
    <property type="entry name" value="Trichothecene_AcTrans"/>
</dbReference>
<proteinExistence type="predicted"/>
<dbReference type="PANTHER" id="PTHR42791:SF1">
    <property type="entry name" value="N-ACETYLTRANSFERASE DOMAIN-CONTAINING PROTEIN"/>
    <property type="match status" value="1"/>
</dbReference>
<comment type="caution">
    <text evidence="2">The sequence shown here is derived from an EMBL/GenBank/DDBJ whole genome shotgun (WGS) entry which is preliminary data.</text>
</comment>
<organism evidence="2 3">
    <name type="scientific">Dactylonectria macrodidyma</name>
    <dbReference type="NCBI Taxonomy" id="307937"/>
    <lineage>
        <taxon>Eukaryota</taxon>
        <taxon>Fungi</taxon>
        <taxon>Dikarya</taxon>
        <taxon>Ascomycota</taxon>
        <taxon>Pezizomycotina</taxon>
        <taxon>Sordariomycetes</taxon>
        <taxon>Hypocreomycetidae</taxon>
        <taxon>Hypocreales</taxon>
        <taxon>Nectriaceae</taxon>
        <taxon>Dactylonectria</taxon>
    </lineage>
</organism>
<evidence type="ECO:0000313" key="3">
    <source>
        <dbReference type="Proteomes" id="UP000738349"/>
    </source>
</evidence>
<dbReference type="PROSITE" id="PS51186">
    <property type="entry name" value="GNAT"/>
    <property type="match status" value="1"/>
</dbReference>
<dbReference type="EMBL" id="JAGMUV010000005">
    <property type="protein sequence ID" value="KAH7157150.1"/>
    <property type="molecule type" value="Genomic_DNA"/>
</dbReference>
<dbReference type="Gene3D" id="3.40.630.30">
    <property type="match status" value="1"/>
</dbReference>
<evidence type="ECO:0000313" key="2">
    <source>
        <dbReference type="EMBL" id="KAH7157150.1"/>
    </source>
</evidence>
<reference evidence="2" key="1">
    <citation type="journal article" date="2021" name="Nat. Commun.">
        <title>Genetic determinants of endophytism in the Arabidopsis root mycobiome.</title>
        <authorList>
            <person name="Mesny F."/>
            <person name="Miyauchi S."/>
            <person name="Thiergart T."/>
            <person name="Pickel B."/>
            <person name="Atanasova L."/>
            <person name="Karlsson M."/>
            <person name="Huettel B."/>
            <person name="Barry K.W."/>
            <person name="Haridas S."/>
            <person name="Chen C."/>
            <person name="Bauer D."/>
            <person name="Andreopoulos W."/>
            <person name="Pangilinan J."/>
            <person name="LaButti K."/>
            <person name="Riley R."/>
            <person name="Lipzen A."/>
            <person name="Clum A."/>
            <person name="Drula E."/>
            <person name="Henrissat B."/>
            <person name="Kohler A."/>
            <person name="Grigoriev I.V."/>
            <person name="Martin F.M."/>
            <person name="Hacquard S."/>
        </authorList>
    </citation>
    <scope>NUCLEOTIDE SEQUENCE</scope>
    <source>
        <strain evidence="2">MPI-CAGE-AT-0147</strain>
    </source>
</reference>
<dbReference type="CDD" id="cd04301">
    <property type="entry name" value="NAT_SF"/>
    <property type="match status" value="1"/>
</dbReference>
<protein>
    <submittedName>
        <fullName evidence="2">Acyl-CoA N-acyltransferase</fullName>
    </submittedName>
</protein>
<dbReference type="SUPFAM" id="SSF55729">
    <property type="entry name" value="Acyl-CoA N-acyltransferases (Nat)"/>
    <property type="match status" value="1"/>
</dbReference>
<dbReference type="GO" id="GO:0016747">
    <property type="term" value="F:acyltransferase activity, transferring groups other than amino-acyl groups"/>
    <property type="evidence" value="ECO:0007669"/>
    <property type="project" value="InterPro"/>
</dbReference>
<name>A0A9P9F9E6_9HYPO</name>
<dbReference type="Proteomes" id="UP000738349">
    <property type="component" value="Unassembled WGS sequence"/>
</dbReference>
<dbReference type="OrthoDB" id="410198at2759"/>
<feature type="domain" description="N-acetyltransferase" evidence="1">
    <location>
        <begin position="11"/>
        <end position="228"/>
    </location>
</feature>
<accession>A0A9P9F9E6</accession>
<dbReference type="Pfam" id="PF13673">
    <property type="entry name" value="Acetyltransf_10"/>
    <property type="match status" value="1"/>
</dbReference>
<dbReference type="InterPro" id="IPR016181">
    <property type="entry name" value="Acyl_CoA_acyltransferase"/>
</dbReference>
<sequence>MMAASQQKPAVTICEASLADVPAMVAVYFDAFRDSPLNRRCFPESPESRAYWTKWIEGYIGVPDIYMMVALVSPPATTPPAGIGAGSGTDAAAPASDAAESIVGWARWVRRSGKAQPAPALTTAAYPPGGEAALALDFFQTARDASERIVGGRDYWFLSMIMTRHEARRRGVGAALMRFGVERADEDRLVAYLNASQDGRPLYELFGFKSIEHTWFDKLGVNMFHMLREPKVIYS</sequence>
<gene>
    <name evidence="2" type="ORF">EDB81DRAFT_414306</name>
</gene>
<dbReference type="AlphaFoldDB" id="A0A9P9F9E6"/>
<dbReference type="InterPro" id="IPR000182">
    <property type="entry name" value="GNAT_dom"/>
</dbReference>
<keyword evidence="3" id="KW-1185">Reference proteome</keyword>
<dbReference type="PANTHER" id="PTHR42791">
    <property type="entry name" value="GNAT FAMILY ACETYLTRANSFERASE"/>
    <property type="match status" value="1"/>
</dbReference>